<dbReference type="CDD" id="cd14014">
    <property type="entry name" value="STKc_PknB_like"/>
    <property type="match status" value="1"/>
</dbReference>
<feature type="compositionally biased region" description="Pro residues" evidence="5">
    <location>
        <begin position="618"/>
        <end position="629"/>
    </location>
</feature>
<accession>A0A0K1E5U9</accession>
<feature type="region of interest" description="Disordered" evidence="5">
    <location>
        <begin position="599"/>
        <end position="696"/>
    </location>
</feature>
<feature type="compositionally biased region" description="Low complexity" evidence="5">
    <location>
        <begin position="369"/>
        <end position="389"/>
    </location>
</feature>
<feature type="domain" description="Protein kinase" evidence="6">
    <location>
        <begin position="6"/>
        <end position="270"/>
    </location>
</feature>
<name>A0A0K1E5U9_CHOCO</name>
<dbReference type="PROSITE" id="PS00108">
    <property type="entry name" value="PROTEIN_KINASE_ST"/>
    <property type="match status" value="1"/>
</dbReference>
<evidence type="ECO:0000313" key="7">
    <source>
        <dbReference type="EMBL" id="AKT36219.1"/>
    </source>
</evidence>
<feature type="compositionally biased region" description="Acidic residues" evidence="5">
    <location>
        <begin position="398"/>
        <end position="423"/>
    </location>
</feature>
<evidence type="ECO:0000256" key="5">
    <source>
        <dbReference type="SAM" id="MobiDB-lite"/>
    </source>
</evidence>
<dbReference type="InterPro" id="IPR011009">
    <property type="entry name" value="Kinase-like_dom_sf"/>
</dbReference>
<dbReference type="Gene3D" id="1.10.510.10">
    <property type="entry name" value="Transferase(Phosphotransferase) domain 1"/>
    <property type="match status" value="1"/>
</dbReference>
<feature type="compositionally biased region" description="Pro residues" evidence="5">
    <location>
        <begin position="469"/>
        <end position="486"/>
    </location>
</feature>
<dbReference type="AlphaFoldDB" id="A0A0K1E5U9"/>
<organism evidence="7 8">
    <name type="scientific">Chondromyces crocatus</name>
    <dbReference type="NCBI Taxonomy" id="52"/>
    <lineage>
        <taxon>Bacteria</taxon>
        <taxon>Pseudomonadati</taxon>
        <taxon>Myxococcota</taxon>
        <taxon>Polyangia</taxon>
        <taxon>Polyangiales</taxon>
        <taxon>Polyangiaceae</taxon>
        <taxon>Chondromyces</taxon>
    </lineage>
</organism>
<dbReference type="PROSITE" id="PS50011">
    <property type="entry name" value="PROTEIN_KINASE_DOM"/>
    <property type="match status" value="1"/>
</dbReference>
<keyword evidence="3" id="KW-0418">Kinase</keyword>
<evidence type="ECO:0000256" key="3">
    <source>
        <dbReference type="ARBA" id="ARBA00022777"/>
    </source>
</evidence>
<feature type="region of interest" description="Disordered" evidence="5">
    <location>
        <begin position="271"/>
        <end position="432"/>
    </location>
</feature>
<keyword evidence="2" id="KW-0547">Nucleotide-binding</keyword>
<keyword evidence="1" id="KW-0808">Transferase</keyword>
<dbReference type="STRING" id="52.CMC5_003330"/>
<dbReference type="SUPFAM" id="SSF56112">
    <property type="entry name" value="Protein kinase-like (PK-like)"/>
    <property type="match status" value="1"/>
</dbReference>
<keyword evidence="8" id="KW-1185">Reference proteome</keyword>
<feature type="compositionally biased region" description="Low complexity" evidence="5">
    <location>
        <begin position="287"/>
        <end position="305"/>
    </location>
</feature>
<gene>
    <name evidence="7" type="ORF">CMC5_003330</name>
</gene>
<dbReference type="EMBL" id="CP012159">
    <property type="protein sequence ID" value="AKT36219.1"/>
    <property type="molecule type" value="Genomic_DNA"/>
</dbReference>
<dbReference type="Pfam" id="PF00069">
    <property type="entry name" value="Pkinase"/>
    <property type="match status" value="1"/>
</dbReference>
<evidence type="ECO:0000256" key="1">
    <source>
        <dbReference type="ARBA" id="ARBA00022679"/>
    </source>
</evidence>
<keyword evidence="4" id="KW-0067">ATP-binding</keyword>
<protein>
    <recommendedName>
        <fullName evidence="6">Protein kinase domain-containing protein</fullName>
    </recommendedName>
</protein>
<evidence type="ECO:0000256" key="4">
    <source>
        <dbReference type="ARBA" id="ARBA00022840"/>
    </source>
</evidence>
<dbReference type="SMART" id="SM00220">
    <property type="entry name" value="S_TKc"/>
    <property type="match status" value="1"/>
</dbReference>
<dbReference type="Proteomes" id="UP000067626">
    <property type="component" value="Chromosome"/>
</dbReference>
<dbReference type="KEGG" id="ccro:CMC5_003330"/>
<feature type="region of interest" description="Disordered" evidence="5">
    <location>
        <begin position="453"/>
        <end position="567"/>
    </location>
</feature>
<sequence length="696" mass="72969">MLSQRYRLIRPLGQGSQASVWVAEHLALSTQVAVKLIDPELAKKEDARERFRREATAAAQLRSAHVVQILDHGIDGEQPFIVMELLEGEDLFERLRKRKRLTIQETSRIVTHVARALSRAHPAGIVHRDLKPENFFIVANEDEEVVKVLDFGVAKVSDPKRVMQKTSVGTLVGTPHYMSPEQVKGIGEVDFRTDLWALGVIAYECIVGELPFDSEGVGDLLIKISIGEVPVPSRVKADVPASFDAWFARACDRDPAGRFASARELAESLTRLVEPGTEAPGATESTLPRAPLALPRPTSTGSRRPSAPPPPAKSRPRSAPSVPPAPRLPSLPDDGAASSKLSARPPRPSDEVASAPVASRPPPPPPPAKKQASLAPGAPLPPAATSAARVARRTVELDVADIEELQEPSTGDLDDLIEAEAEVPEPKASSVPPVPVAAVAPAAAVAPFAIGASAAPEPPTAAPSVPDKPGAPPPPAPASGTAPPPRAAFESQDISFEDAPAPRPITSRPLSPVLQGELPPHPGPPAQTVAPRVGLPVQTTHVHEPARLPDPVSSVGISPPPELDGGGRRRRMVRVFTFSLIALAGIVAWVVIRSQLPPEPPAGTAPPERTAIQAQDPAPEPTPSQPPSSPASSASGATVEAVDPMKGAVAPLPAQTAPAATGPLKTGPRKPTKPKNDDFTIEIPLPPGDDLPPPAP</sequence>
<dbReference type="PANTHER" id="PTHR43289">
    <property type="entry name" value="MITOGEN-ACTIVATED PROTEIN KINASE KINASE KINASE 20-RELATED"/>
    <property type="match status" value="1"/>
</dbReference>
<feature type="compositionally biased region" description="Low complexity" evidence="5">
    <location>
        <begin position="648"/>
        <end position="664"/>
    </location>
</feature>
<dbReference type="PANTHER" id="PTHR43289:SF6">
    <property type="entry name" value="SERINE_THREONINE-PROTEIN KINASE NEKL-3"/>
    <property type="match status" value="1"/>
</dbReference>
<proteinExistence type="predicted"/>
<dbReference type="GO" id="GO:0004674">
    <property type="term" value="F:protein serine/threonine kinase activity"/>
    <property type="evidence" value="ECO:0007669"/>
    <property type="project" value="TreeGrafter"/>
</dbReference>
<dbReference type="Gene3D" id="3.30.200.20">
    <property type="entry name" value="Phosphorylase Kinase, domain 1"/>
    <property type="match status" value="1"/>
</dbReference>
<dbReference type="InterPro" id="IPR000719">
    <property type="entry name" value="Prot_kinase_dom"/>
</dbReference>
<dbReference type="GO" id="GO:0005524">
    <property type="term" value="F:ATP binding"/>
    <property type="evidence" value="ECO:0007669"/>
    <property type="project" value="UniProtKB-KW"/>
</dbReference>
<evidence type="ECO:0000256" key="2">
    <source>
        <dbReference type="ARBA" id="ARBA00022741"/>
    </source>
</evidence>
<dbReference type="InterPro" id="IPR008271">
    <property type="entry name" value="Ser/Thr_kinase_AS"/>
</dbReference>
<evidence type="ECO:0000313" key="8">
    <source>
        <dbReference type="Proteomes" id="UP000067626"/>
    </source>
</evidence>
<feature type="compositionally biased region" description="Pro residues" evidence="5">
    <location>
        <begin position="684"/>
        <end position="696"/>
    </location>
</feature>
<evidence type="ECO:0000259" key="6">
    <source>
        <dbReference type="PROSITE" id="PS50011"/>
    </source>
</evidence>
<reference evidence="7 8" key="1">
    <citation type="submission" date="2015-07" db="EMBL/GenBank/DDBJ databases">
        <title>Genome analysis of myxobacterium Chondromyces crocatus Cm c5 reveals a high potential for natural compound synthesis and the genetic basis for the loss of fruiting body formation.</title>
        <authorList>
            <person name="Zaburannyi N."/>
            <person name="Bunk B."/>
            <person name="Maier J."/>
            <person name="Overmann J."/>
            <person name="Mueller R."/>
        </authorList>
    </citation>
    <scope>NUCLEOTIDE SEQUENCE [LARGE SCALE GENOMIC DNA]</scope>
    <source>
        <strain evidence="7 8">Cm c5</strain>
    </source>
</reference>
<feature type="compositionally biased region" description="Pro residues" evidence="5">
    <location>
        <begin position="359"/>
        <end position="368"/>
    </location>
</feature>